<name>A0A9P5G234_GEOCN</name>
<reference evidence="4" key="1">
    <citation type="journal article" date="2020" name="Front. Microbiol.">
        <title>Phenotypic and Genetic Characterization of the Cheese Ripening Yeast Geotrichum candidum.</title>
        <authorList>
            <person name="Perkins V."/>
            <person name="Vignola S."/>
            <person name="Lessard M.H."/>
            <person name="Plante P.L."/>
            <person name="Corbeil J."/>
            <person name="Dugat-Bony E."/>
            <person name="Frenette M."/>
            <person name="Labrie S."/>
        </authorList>
    </citation>
    <scope>NUCLEOTIDE SEQUENCE</scope>
    <source>
        <strain evidence="4">LMA-70</strain>
    </source>
</reference>
<feature type="region of interest" description="Disordered" evidence="1">
    <location>
        <begin position="96"/>
        <end position="137"/>
    </location>
</feature>
<dbReference type="InterPro" id="IPR001283">
    <property type="entry name" value="CRISP-related"/>
</dbReference>
<gene>
    <name evidence="4" type="ORF">DV451_005031</name>
</gene>
<evidence type="ECO:0000313" key="5">
    <source>
        <dbReference type="Proteomes" id="UP000750522"/>
    </source>
</evidence>
<accession>A0A9P5G234</accession>
<dbReference type="AlphaFoldDB" id="A0A9P5G234"/>
<dbReference type="PANTHER" id="PTHR10334">
    <property type="entry name" value="CYSTEINE-RICH SECRETORY PROTEIN-RELATED"/>
    <property type="match status" value="1"/>
</dbReference>
<sequence>MKFSQLAVSAFLASAAVAVPVAAPDVVTVVETAQEVAYVTDVQNVYVTVAAGQEPSAVASAKAAPSAEAADNSGDGVTYVEATVYVDQFGNAVTPDAESAAPATSFQASSKSQKGHGHRHKHKTTLSSVNTAPTPSASSDIAVVTVTSASPVSSAEPTSSSAPVTSQVEVESSAPAPAPTSSSTPNVVVVTVSPDAPETSAPASVTSEVPETSTPAPATSTVEEASTSSASPADVAQSVETAEDSAASVTTSGSSDLDSFASSCVDLHNSLRAKHSAPALTWNTTLSDYAQSYLSKQNCVFEHSNGPYGENIAMGYSDPTKAIQAWYDEVKDYDYSTGTFSMSTGHFTQLVWKDTTQIGCSKVDCGSSGAFFACEYFPYGNVIGFFIENVLP</sequence>
<organism evidence="4 5">
    <name type="scientific">Geotrichum candidum</name>
    <name type="common">Oospora lactis</name>
    <name type="synonym">Dipodascus geotrichum</name>
    <dbReference type="NCBI Taxonomy" id="1173061"/>
    <lineage>
        <taxon>Eukaryota</taxon>
        <taxon>Fungi</taxon>
        <taxon>Dikarya</taxon>
        <taxon>Ascomycota</taxon>
        <taxon>Saccharomycotina</taxon>
        <taxon>Dipodascomycetes</taxon>
        <taxon>Dipodascales</taxon>
        <taxon>Dipodascaceae</taxon>
        <taxon>Geotrichum</taxon>
    </lineage>
</organism>
<feature type="compositionally biased region" description="Low complexity" evidence="1">
    <location>
        <begin position="151"/>
        <end position="198"/>
    </location>
</feature>
<keyword evidence="2" id="KW-0732">Signal</keyword>
<feature type="chain" id="PRO_5040291342" description="SCP domain-containing protein" evidence="2">
    <location>
        <begin position="19"/>
        <end position="392"/>
    </location>
</feature>
<dbReference type="PROSITE" id="PS01009">
    <property type="entry name" value="CRISP_1"/>
    <property type="match status" value="1"/>
</dbReference>
<dbReference type="InterPro" id="IPR014044">
    <property type="entry name" value="CAP_dom"/>
</dbReference>
<dbReference type="SUPFAM" id="SSF55797">
    <property type="entry name" value="PR-1-like"/>
    <property type="match status" value="1"/>
</dbReference>
<comment type="caution">
    <text evidence="4">The sequence shown here is derived from an EMBL/GenBank/DDBJ whole genome shotgun (WGS) entry which is preliminary data.</text>
</comment>
<dbReference type="CDD" id="cd05384">
    <property type="entry name" value="CAP_PRY1-like"/>
    <property type="match status" value="1"/>
</dbReference>
<dbReference type="PRINTS" id="PR00837">
    <property type="entry name" value="V5TPXLIKE"/>
</dbReference>
<evidence type="ECO:0000313" key="4">
    <source>
        <dbReference type="EMBL" id="KAF5094365.1"/>
    </source>
</evidence>
<proteinExistence type="predicted"/>
<evidence type="ECO:0000256" key="2">
    <source>
        <dbReference type="SAM" id="SignalP"/>
    </source>
</evidence>
<protein>
    <recommendedName>
        <fullName evidence="3">SCP domain-containing protein</fullName>
    </recommendedName>
</protein>
<dbReference type="SMART" id="SM00198">
    <property type="entry name" value="SCP"/>
    <property type="match status" value="1"/>
</dbReference>
<feature type="compositionally biased region" description="Low complexity" evidence="1">
    <location>
        <begin position="208"/>
        <end position="233"/>
    </location>
</feature>
<feature type="region of interest" description="Disordered" evidence="1">
    <location>
        <begin position="151"/>
        <end position="258"/>
    </location>
</feature>
<evidence type="ECO:0000256" key="1">
    <source>
        <dbReference type="SAM" id="MobiDB-lite"/>
    </source>
</evidence>
<dbReference type="InterPro" id="IPR035940">
    <property type="entry name" value="CAP_sf"/>
</dbReference>
<feature type="signal peptide" evidence="2">
    <location>
        <begin position="1"/>
        <end position="18"/>
    </location>
</feature>
<dbReference type="InterPro" id="IPR018244">
    <property type="entry name" value="Allrgn_V5/Tpx1_CS"/>
</dbReference>
<dbReference type="EMBL" id="QQZK01000190">
    <property type="protein sequence ID" value="KAF5094365.1"/>
    <property type="molecule type" value="Genomic_DNA"/>
</dbReference>
<dbReference type="Gene3D" id="3.40.33.10">
    <property type="entry name" value="CAP"/>
    <property type="match status" value="1"/>
</dbReference>
<feature type="domain" description="SCP" evidence="3">
    <location>
        <begin position="259"/>
        <end position="384"/>
    </location>
</feature>
<feature type="compositionally biased region" description="Polar residues" evidence="1">
    <location>
        <begin position="125"/>
        <end position="137"/>
    </location>
</feature>
<evidence type="ECO:0000259" key="3">
    <source>
        <dbReference type="SMART" id="SM00198"/>
    </source>
</evidence>
<feature type="compositionally biased region" description="Basic residues" evidence="1">
    <location>
        <begin position="113"/>
        <end position="124"/>
    </location>
</feature>
<dbReference type="GO" id="GO:0005576">
    <property type="term" value="C:extracellular region"/>
    <property type="evidence" value="ECO:0007669"/>
    <property type="project" value="InterPro"/>
</dbReference>
<dbReference type="Pfam" id="PF00188">
    <property type="entry name" value="CAP"/>
    <property type="match status" value="1"/>
</dbReference>
<reference evidence="4" key="2">
    <citation type="submission" date="2020-01" db="EMBL/GenBank/DDBJ databases">
        <authorList>
            <person name="Perkins V."/>
            <person name="Lessard M.-H."/>
            <person name="Dugat-Bony E."/>
            <person name="Frenette M."/>
            <person name="Labrie S."/>
        </authorList>
    </citation>
    <scope>NUCLEOTIDE SEQUENCE</scope>
    <source>
        <strain evidence="4">LMA-70</strain>
    </source>
</reference>
<dbReference type="Proteomes" id="UP000750522">
    <property type="component" value="Unassembled WGS sequence"/>
</dbReference>